<dbReference type="Proteomes" id="UP001152798">
    <property type="component" value="Chromosome 6"/>
</dbReference>
<feature type="compositionally biased region" description="Polar residues" evidence="2">
    <location>
        <begin position="926"/>
        <end position="938"/>
    </location>
</feature>
<feature type="region of interest" description="Disordered" evidence="2">
    <location>
        <begin position="3421"/>
        <end position="3445"/>
    </location>
</feature>
<feature type="coiled-coil region" evidence="1">
    <location>
        <begin position="1976"/>
        <end position="2003"/>
    </location>
</feature>
<evidence type="ECO:0008006" key="7">
    <source>
        <dbReference type="Google" id="ProtNLM"/>
    </source>
</evidence>
<dbReference type="GO" id="GO:0045202">
    <property type="term" value="C:synapse"/>
    <property type="evidence" value="ECO:0007669"/>
    <property type="project" value="TreeGrafter"/>
</dbReference>
<dbReference type="InterPro" id="IPR057480">
    <property type="entry name" value="MAP1A/B/S-like_MBL"/>
</dbReference>
<feature type="compositionally biased region" description="Basic and acidic residues" evidence="2">
    <location>
        <begin position="2951"/>
        <end position="2964"/>
    </location>
</feature>
<feature type="region of interest" description="Disordered" evidence="2">
    <location>
        <begin position="4052"/>
        <end position="4139"/>
    </location>
</feature>
<feature type="compositionally biased region" description="Basic and acidic residues" evidence="2">
    <location>
        <begin position="4053"/>
        <end position="4075"/>
    </location>
</feature>
<evidence type="ECO:0000256" key="1">
    <source>
        <dbReference type="SAM" id="Coils"/>
    </source>
</evidence>
<dbReference type="GO" id="GO:0008017">
    <property type="term" value="F:microtubule binding"/>
    <property type="evidence" value="ECO:0007669"/>
    <property type="project" value="InterPro"/>
</dbReference>
<evidence type="ECO:0000259" key="4">
    <source>
        <dbReference type="Pfam" id="PF25281"/>
    </source>
</evidence>
<reference evidence="5" key="1">
    <citation type="submission" date="2022-01" db="EMBL/GenBank/DDBJ databases">
        <authorList>
            <person name="King R."/>
        </authorList>
    </citation>
    <scope>NUCLEOTIDE SEQUENCE</scope>
</reference>
<feature type="compositionally biased region" description="Polar residues" evidence="2">
    <location>
        <begin position="731"/>
        <end position="741"/>
    </location>
</feature>
<feature type="compositionally biased region" description="Basic and acidic residues" evidence="2">
    <location>
        <begin position="4621"/>
        <end position="4630"/>
    </location>
</feature>
<feature type="region of interest" description="Disordered" evidence="2">
    <location>
        <begin position="821"/>
        <end position="860"/>
    </location>
</feature>
<feature type="region of interest" description="Disordered" evidence="2">
    <location>
        <begin position="2828"/>
        <end position="2906"/>
    </location>
</feature>
<gene>
    <name evidence="5" type="ORF">NEZAVI_LOCUS12962</name>
</gene>
<feature type="compositionally biased region" description="Polar residues" evidence="2">
    <location>
        <begin position="4438"/>
        <end position="4447"/>
    </location>
</feature>
<feature type="compositionally biased region" description="Basic and acidic residues" evidence="2">
    <location>
        <begin position="715"/>
        <end position="730"/>
    </location>
</feature>
<dbReference type="EMBL" id="OV725082">
    <property type="protein sequence ID" value="CAH1404577.1"/>
    <property type="molecule type" value="Genomic_DNA"/>
</dbReference>
<feature type="region of interest" description="Disordered" evidence="2">
    <location>
        <begin position="3147"/>
        <end position="3181"/>
    </location>
</feature>
<feature type="compositionally biased region" description="Basic and acidic residues" evidence="2">
    <location>
        <begin position="543"/>
        <end position="582"/>
    </location>
</feature>
<feature type="compositionally biased region" description="Basic and acidic residues" evidence="2">
    <location>
        <begin position="1146"/>
        <end position="1167"/>
    </location>
</feature>
<feature type="region of interest" description="Disordered" evidence="2">
    <location>
        <begin position="884"/>
        <end position="976"/>
    </location>
</feature>
<feature type="compositionally biased region" description="Basic and acidic residues" evidence="2">
    <location>
        <begin position="1206"/>
        <end position="1229"/>
    </location>
</feature>
<feature type="region of interest" description="Disordered" evidence="2">
    <location>
        <begin position="2435"/>
        <end position="2572"/>
    </location>
</feature>
<feature type="region of interest" description="Disordered" evidence="2">
    <location>
        <begin position="4572"/>
        <end position="4599"/>
    </location>
</feature>
<proteinExistence type="predicted"/>
<organism evidence="5 6">
    <name type="scientific">Nezara viridula</name>
    <name type="common">Southern green stink bug</name>
    <name type="synonym">Cimex viridulus</name>
    <dbReference type="NCBI Taxonomy" id="85310"/>
    <lineage>
        <taxon>Eukaryota</taxon>
        <taxon>Metazoa</taxon>
        <taxon>Ecdysozoa</taxon>
        <taxon>Arthropoda</taxon>
        <taxon>Hexapoda</taxon>
        <taxon>Insecta</taxon>
        <taxon>Pterygota</taxon>
        <taxon>Neoptera</taxon>
        <taxon>Paraneoptera</taxon>
        <taxon>Hemiptera</taxon>
        <taxon>Heteroptera</taxon>
        <taxon>Panheteroptera</taxon>
        <taxon>Pentatomomorpha</taxon>
        <taxon>Pentatomoidea</taxon>
        <taxon>Pentatomidae</taxon>
        <taxon>Pentatominae</taxon>
        <taxon>Nezara</taxon>
    </lineage>
</organism>
<feature type="compositionally biased region" description="Basic and acidic residues" evidence="2">
    <location>
        <begin position="1897"/>
        <end position="1954"/>
    </location>
</feature>
<feature type="compositionally biased region" description="Basic and acidic residues" evidence="2">
    <location>
        <begin position="1820"/>
        <end position="1888"/>
    </location>
</feature>
<feature type="compositionally biased region" description="Basic and acidic residues" evidence="2">
    <location>
        <begin position="3937"/>
        <end position="3951"/>
    </location>
</feature>
<dbReference type="GO" id="GO:0031114">
    <property type="term" value="P:regulation of microtubule depolymerization"/>
    <property type="evidence" value="ECO:0007669"/>
    <property type="project" value="TreeGrafter"/>
</dbReference>
<feature type="region of interest" description="Disordered" evidence="2">
    <location>
        <begin position="3937"/>
        <end position="3976"/>
    </location>
</feature>
<feature type="region of interest" description="Disordered" evidence="2">
    <location>
        <begin position="3204"/>
        <end position="3247"/>
    </location>
</feature>
<feature type="compositionally biased region" description="Basic and acidic residues" evidence="2">
    <location>
        <begin position="745"/>
        <end position="778"/>
    </location>
</feature>
<dbReference type="GO" id="GO:0007409">
    <property type="term" value="P:axonogenesis"/>
    <property type="evidence" value="ECO:0007669"/>
    <property type="project" value="TreeGrafter"/>
</dbReference>
<dbReference type="InterPro" id="IPR026074">
    <property type="entry name" value="MAP1"/>
</dbReference>
<feature type="compositionally biased region" description="Basic and acidic residues" evidence="2">
    <location>
        <begin position="3147"/>
        <end position="3160"/>
    </location>
</feature>
<keyword evidence="1" id="KW-0175">Coiled coil</keyword>
<feature type="compositionally biased region" description="Acidic residues" evidence="2">
    <location>
        <begin position="1099"/>
        <end position="1109"/>
    </location>
</feature>
<protein>
    <recommendedName>
        <fullName evidence="7">Microtubule-associated protein futsch</fullName>
    </recommendedName>
</protein>
<dbReference type="GO" id="GO:0005829">
    <property type="term" value="C:cytosol"/>
    <property type="evidence" value="ECO:0007669"/>
    <property type="project" value="TreeGrafter"/>
</dbReference>
<feature type="compositionally biased region" description="Polar residues" evidence="2">
    <location>
        <begin position="4407"/>
        <end position="4417"/>
    </location>
</feature>
<dbReference type="GO" id="GO:0016358">
    <property type="term" value="P:dendrite development"/>
    <property type="evidence" value="ECO:0007669"/>
    <property type="project" value="TreeGrafter"/>
</dbReference>
<dbReference type="GO" id="GO:0005875">
    <property type="term" value="C:microtubule associated complex"/>
    <property type="evidence" value="ECO:0007669"/>
    <property type="project" value="TreeGrafter"/>
</dbReference>
<feature type="compositionally biased region" description="Basic and acidic residues" evidence="2">
    <location>
        <begin position="3960"/>
        <end position="3973"/>
    </location>
</feature>
<dbReference type="Pfam" id="PF23415">
    <property type="entry name" value="MAPB1_N"/>
    <property type="match status" value="1"/>
</dbReference>
<feature type="compositionally biased region" description="Basic and acidic residues" evidence="2">
    <location>
        <begin position="592"/>
        <end position="607"/>
    </location>
</feature>
<feature type="compositionally biased region" description="Basic and acidic residues" evidence="2">
    <location>
        <begin position="4690"/>
        <end position="4712"/>
    </location>
</feature>
<feature type="region of interest" description="Disordered" evidence="2">
    <location>
        <begin position="4393"/>
        <end position="4417"/>
    </location>
</feature>
<feature type="domain" description="Microtubule-associated protein 1B/S N-terminal" evidence="3">
    <location>
        <begin position="25"/>
        <end position="217"/>
    </location>
</feature>
<feature type="region of interest" description="Disordered" evidence="2">
    <location>
        <begin position="2143"/>
        <end position="2355"/>
    </location>
</feature>
<feature type="region of interest" description="Disordered" evidence="2">
    <location>
        <begin position="4735"/>
        <end position="4763"/>
    </location>
</feature>
<feature type="compositionally biased region" description="Basic and acidic residues" evidence="2">
    <location>
        <begin position="1026"/>
        <end position="1069"/>
    </location>
</feature>
<dbReference type="GO" id="GO:0043025">
    <property type="term" value="C:neuronal cell body"/>
    <property type="evidence" value="ECO:0007669"/>
    <property type="project" value="TreeGrafter"/>
</dbReference>
<feature type="region of interest" description="Disordered" evidence="2">
    <location>
        <begin position="1820"/>
        <end position="1954"/>
    </location>
</feature>
<feature type="compositionally biased region" description="Basic and acidic residues" evidence="2">
    <location>
        <begin position="1359"/>
        <end position="1402"/>
    </location>
</feature>
<feature type="compositionally biased region" description="Basic and acidic residues" evidence="2">
    <location>
        <begin position="900"/>
        <end position="925"/>
    </location>
</feature>
<dbReference type="PANTHER" id="PTHR13843:SF12">
    <property type="entry name" value="ATPASE F1_V1_A1 COMPLEX ALPHA_BETA SUBUNIT NUCLEOTIDE-BINDING DOMAIN-CONTAINING PROTEIN"/>
    <property type="match status" value="1"/>
</dbReference>
<feature type="region of interest" description="Disordered" evidence="2">
    <location>
        <begin position="520"/>
        <end position="778"/>
    </location>
</feature>
<feature type="compositionally biased region" description="Basic and acidic residues" evidence="2">
    <location>
        <begin position="677"/>
        <end position="689"/>
    </location>
</feature>
<keyword evidence="6" id="KW-1185">Reference proteome</keyword>
<evidence type="ECO:0000313" key="6">
    <source>
        <dbReference type="Proteomes" id="UP001152798"/>
    </source>
</evidence>
<feature type="region of interest" description="Disordered" evidence="2">
    <location>
        <begin position="1146"/>
        <end position="1229"/>
    </location>
</feature>
<dbReference type="Pfam" id="PF25281">
    <property type="entry name" value="MBL_MAP1B"/>
    <property type="match status" value="1"/>
</dbReference>
<evidence type="ECO:0000259" key="3">
    <source>
        <dbReference type="Pfam" id="PF23415"/>
    </source>
</evidence>
<feature type="compositionally biased region" description="Basic and acidic residues" evidence="2">
    <location>
        <begin position="4109"/>
        <end position="4139"/>
    </location>
</feature>
<feature type="region of interest" description="Disordered" evidence="2">
    <location>
        <begin position="2369"/>
        <end position="2392"/>
    </location>
</feature>
<feature type="compositionally biased region" description="Low complexity" evidence="2">
    <location>
        <begin position="4341"/>
        <end position="4351"/>
    </location>
</feature>
<feature type="region of interest" description="Disordered" evidence="2">
    <location>
        <begin position="3999"/>
        <end position="4037"/>
    </location>
</feature>
<sequence length="4923" mass="558065">MSDERRGDGEAEGPPPPSPLTGGYLLVLLPQLHSSAHKDRLLHALTKGLITWDAQECHVDLDKELQNITAQAPEGEEAKNGERLIQFASENLVTEVLIHPQLNTLVQCMRNCLSSFTRHRHIIHAGYTSAGNGAWVLQDGTYSFSDFADMYSEHEVQRVLRAYEGTVSVDVHCSGEGDWWALKAKDPFSKVSRVRLNPPDKGTTTTAVRDFLNYLSQYLVPAGLTDLLEPSDVVGNIRFSHPTLYVFPGGQGDAALFGINGFNMLVDGGFSRKACFWDFTRHLDRLDSVLMTRINNGNLQGLASLLKRKKSEQVYPQIGHFFTNIPDRKQVLSPDGDKDRDPLLINLIEQGQEMLSGLRHLGLKPQACYREPSVEPINLYHKVGHGKLDMYVLSPAKDSREVREFLAKWAAVDSKIFCSYSRKGEFNFPLSSKTSICALLVWQPANPEDNITRLLFPGSTPQQKIFEGLDRLKNLEFMKHPICSAKSLSPTSSTIKLSIKSTPKPAIIEKVAEIEKKQSETVKAVKQVGEIKKSTPPPPKPKPKADRPKEKPKTDLDSKPETVKIDRKTTEAVQKVDKEVKKEKPRRTMQKPQEKKTQKPSEKKTDSVKSSPTTPKKTVENKLTEMAATRTEMKTRASKAKASPTSTPAKSAKEENNRKVVELKSRESTKLQKAPPTKREEPKKIEKSVGKKPTASPKGMKSLSPIKGAKQPVKQRLDVKKTSKTEKDIITDSSAVSTPSTVDAELTKAKEEAEKTKEISESKPEDASRKASEDIGKSISKEDDDEILIIEKVEISDEVTGKADVEKIALHLQKLDEEKKKIPKEQSASAMEEKETADTLSQEKTVGETIPSPETKQVAQEEVQDIIETATEIVTKRLDIQKTDSQEISGKDLGSTEKIVTPKEKDMKSVDVEQKIDESQPDERFSTTVESGATTTAPTLPEDERIPLDEIKEGIEEKHVKEETKEKEIIATPRPEQLTSLPQVPVIAGTVFDQRAQLLKDIVKTPDEVADLPVHEEVDVGIYEGAGKDELLSLPPSKKEKKDDTTEELKLFKDNLEKEDKSKDLKEDMVESVDVLSHTTTDLDMISSSPKSGKPLESDEKEEVQEDEKDIGLEKRTEKISGFAEIEKQEKEVKILEVDEQVLDKPEESREITEKETIESKEKEETKAPSIAKLELQEIARPSSIEEIETEKDEGVCLDETTPQYESKESIVTDGKVGEKDKESKEHIRLEEERTEKFLLEIESKDSEKKSEITEIDKKILSEKGEEKIAPGTVQEAQKEEPKKIDTELVIKKIGESIISEEQEVTKEATAKDVLKKAKEDQKIIIEDLKEKIEPEIGDTMEEEIDIADKETMFDIKTSELEKGQEQDIKKSSLESTKKAEPTSLEEQKKGDKELGESKQIHDTSVIKMEEKEEIHKKTLTPEEKTLASEIAESEKIIEMEHEELIKKEISDEAEHDEITIKETKTSEPTISETLLLNGKLSDELGKSVQISVTEKEIGEIIPTELKKTITGHEEIVSQEVMKKVDEHEPEDLQKIESESTILTKDEMEPSKDVEETEDIKETQLIDKDKIVAEIEAKEEVISTEVSGKIKSEIEERIKTEIQETVEDIDVKKVVAEEIATEVKEDAKLIAEVEKIETKAESTETIKKAKTDTLLDQKHLIETKLSEDLEKIRLEESVLMNGLIKEEMVLSDNVSDSLTSDNEIEHIAEDNIFKKSTGEELKSVTKELSVIGFEPDTGADLTKKPGSSSIIDKDIKAEIKAMDLTAETKLSDEMLKYYEKPTQDDVKDETKPVQLTIEDEIKPSVDKKEEEIKIIEEKKEVETKPTEEKKELEIKPSEEKMEAEIKHIEEKIESEIKPTAEKKEAEIKLSEEKKKDEIKQTEEKKEAQIKTSAELEETAKEQKEVEIKLSEEKREPELQPTEERKEVEIKPSEEKTEPEVKPTEEKKEAELQPFEEKKEADIKLIEVKKEAEVIPSEEKKEAEIKLTEEQKELEIELSEEKKESEIKHIEEKIKTEIKPTQQEKEAEITPSEGKVEAEIKSTEEKKEAEIKSTEEQKESEIKHIEEKIESEIKPPEEKKEAEIKPTEEQKDLEIKSSEEKKEADLQPFEVQKEAEIKETGELKEVETKLTEEKKEAQLQLFEVKKEAEIKPTEEKKEAGIKSTEQQKESEIKHIEEKIESEIKPTEEKKEAEIKPTEEQKELEMKPTEEKKESEIKSTAEQKESEIKYIEEKKEAEIKATEEKKEAEIKPTEEKKEAQIKTTAEQKETETKPTEEHDEVEIKLSEEKKEPAVKVTKEEDYNEIKSTEEKKEPEVKPTEEKKEPELQLTEEKKEVEIKPTDLKEETERKVTEEGKEAEIKTIEEMKEGEIKVTEQKKDAEMKPIEEKKEAEIKPTELKKEAEIKLTEEQKGDEIKTSIEEKEFEIKHIEEIKQPDFKLTEEKMEGEMKTSQEPKEAAIKATEEQKEVKPSEEKKEPEVKPTDKKEDVEIKPLEEIKEAEIKKTSETKPTEGQKEVEIKPIDEKKEIEIKPIEEKKEPEVKATEAMKEVEIKPTDINIKDETKSDGERKEDLIKPTEEKLEEFALPPKTEGADIKTTEEKIVDEKIKDVQTKLTEENKIMEVEEATLQVEETSKLLEIKQLEKTIEDKLVTAEEKQVHLTKDEGKEDTETKVTEEIKQTLKETEDKKGEETIPTKDEDKASTKPQILSEQEKEEVEIIPSDEKKVEEIKISESNKEDKVKQTEDKEFLKLDKKVITEKEKEDDIKQAELKSDKGKKATELKIAEEQYFASDLASEVKEVESKSVEETDELRIKYEDEEKETKIKLTEEKIDFDMKPAEQDKEAESKSEKEIKQVEIDKDATKEAEIKPEEKKEKADTKSKDTVEMKKDALQKEVEIQPLGDKKDIEPKLADDKKEIELKSVEEKKEIQIKSEEDEKDIEFKSTDKKKEIELRSAEEKTEIELRSAEENGDVQLKMAEEMKEAEIKTRTQEDEIKAPGEKKEIELKYAEREDDQSKKEEEKKEGIEKDTGIKEKEIKTEEKKEIQLKSTKDEKETELKSADEKKVIELKSSDEKQEIVLKSTEDQKEIELKPAEEKKEIELKSATEKKDIELKSAEEKELFKISAEKKELGIKTGIDLKGDEIKLVEEKKDAEVKPPQEKIDLGEDVEEIETKPVEDKKEVEITLDQENREAAVKSLEEKDAQFKIEVEKKETDIKPEISKDEKGSKPIGEIKESKVQSDEEKTEISSKLDVGKTETEVKLIDDVIQRDDLKSTVGKEDMSIITVEVQKKDEKMSSNEINISEVKKSESDVGKDEITLKLADDDKMVGQIKKETGIKTVGEQKESELKEDSYEKLMNDKKVEEMKLTDQMPETKIKPTQEKQEVKIKSDEEKEELAMKQHLIEQDIEEIKPAGEIQPTDEFKDRLEKKETQVSQEKIEVLSGQETKHTSVRPIDDDKVTELQSVIEKDLFGAGTVKDSEEIIDGTMILDKKESMSSIANLDSTYVLQKGEEMPIKKDELAEEMALHKIKEEKPIQSIYEIEKSDFLSEVKMVQDLKTIDQKGGGIEEILKLEKESYEEKKATATKSVEEKMEADATILKEKTVSLADSYISEIKSTELKEDKILHDLHHLGPIADEETREFSGLIVAGTSLDEGIVINGQKEIESKSIEKTYESKSVKAEGMETVSVKSQIDSETKLTTGLDTLIQQKQELKLVSNVEKEKIELEPLEKIKELDIKATKLADTKTTEDLESKIKDQSEPDLKSTTEKDKPKDQSDLEHKELSEQPECSKDVEAKLTDSKKEIEVKLSEESKTEIKSTQKEESIAKSTQEKEEHKAGLSEDKEGSEKKIEGEKKDIKEISIKDKETELLQKVMEIETEKSTKIVEDFEFLEESIDKLTVDKKKVLFEAEGLKETSTTVKTITDSESTEVLELKLDSEIKTTEKKSRISESMEQTKDVGLSKSIMIEKDKTSSEEEIGHSVLSKLSKENGYHYEDVLDELKESQKSEIAMKSESSIETKTEDKALSSKTTEEIFKDQGKKMSESTFEIQSVETIIHSKTSEDKLEVMSSESKETVLKTETDLTETDLTAQSGTISSTEKADITEGSSSSSRVTITEECKLDKIKSTDLPKAEKGALDSSIKEEKTEKIKDETVLTKLPDDIKESTSQKEFSTASSMKETETATSKEHLSMVDEKIKESIDTKVNGFTDSKVTSEYQVSTSTYKTEGRSETTSKECTDISGIISEQKEMVVQEIADLPSSVKVEKDTANADLKSKMKDEKLMDVADVTTDHVSQITTKEPSTEKRTEEVCSLKYTNVEKVKSEEHSTESSETSQLSTKLDETHLEETTTVSEKTTFTNGKVQMPKDETKSISEVETKYSESSGIGGITTITTITKTITTTTTAPEESKDTDISKNGTQKTEKQIVTTEIKYPIETDKPIDTTQKHVSSTSLMEETTEKSEQVCKVEKIVTEKHEIESVKDVSVIKAKLISDVTPAFNGSTVFGGESKTNISKTETILNGSFSGPKQTLQQSTAEVKSISSEIQDSIKAASSTLETKHLETIKTEKSKISLELEKSLETAHRDKSTASVKEISEASSSHVSTESKQDTLKDLSMIKDMTASFISTERWTNRRTDTPEGRATPSSEATWRESDDDLPPSPLSTTSHLHSPPPAMYSSMYVQDDDSDISFGKPDIDFETAAREHVQTRGETLPKDPIEKWGKPLGLPPPPSGKDYWSPFKEWGRPLHLPSPAPAPAENDTEDTSGSAKTTPKKVAKMNEENNRYASNIVIGKEANNKNRRSDSPVKRNMKDSKKAGMGHIYLDLSYVPHHGNSHYANVEFFKRVRARYYVFSGTEPSKEVFNALLEAKQQWEDKDLEVTIIPTYDTDTLGYWIAENEETLSKYKIDLSPSASRCTINLQDHDTSCSAYRLEF</sequence>
<feature type="region of interest" description="Disordered" evidence="2">
    <location>
        <begin position="4619"/>
        <end position="4670"/>
    </location>
</feature>
<feature type="region of interest" description="Disordered" evidence="2">
    <location>
        <begin position="2951"/>
        <end position="2970"/>
    </location>
</feature>
<feature type="region of interest" description="Disordered" evidence="2">
    <location>
        <begin position="2013"/>
        <end position="2123"/>
    </location>
</feature>
<dbReference type="InterPro" id="IPR056617">
    <property type="entry name" value="MAP1B/S_N"/>
</dbReference>
<feature type="region of interest" description="Disordered" evidence="2">
    <location>
        <begin position="3737"/>
        <end position="3852"/>
    </location>
</feature>
<feature type="region of interest" description="Disordered" evidence="2">
    <location>
        <begin position="2980"/>
        <end position="3059"/>
    </location>
</feature>
<feature type="compositionally biased region" description="Basic and acidic residues" evidence="2">
    <location>
        <begin position="4172"/>
        <end position="4181"/>
    </location>
</feature>
<feature type="region of interest" description="Disordered" evidence="2">
    <location>
        <begin position="2654"/>
        <end position="2722"/>
    </location>
</feature>
<feature type="region of interest" description="Disordered" evidence="2">
    <location>
        <begin position="3355"/>
        <end position="3389"/>
    </location>
</feature>
<feature type="compositionally biased region" description="Polar residues" evidence="2">
    <location>
        <begin position="4162"/>
        <end position="4171"/>
    </location>
</feature>
<feature type="compositionally biased region" description="Basic and acidic residues" evidence="2">
    <location>
        <begin position="1408"/>
        <end position="1418"/>
    </location>
</feature>
<feature type="compositionally biased region" description="Basic and acidic residues" evidence="2">
    <location>
        <begin position="651"/>
        <end position="670"/>
    </location>
</feature>
<feature type="compositionally biased region" description="Polar residues" evidence="2">
    <location>
        <begin position="4099"/>
        <end position="4108"/>
    </location>
</feature>
<feature type="region of interest" description="Disordered" evidence="2">
    <location>
        <begin position="4690"/>
        <end position="4720"/>
    </location>
</feature>
<dbReference type="GO" id="GO:0000226">
    <property type="term" value="P:microtubule cytoskeleton organization"/>
    <property type="evidence" value="ECO:0007669"/>
    <property type="project" value="InterPro"/>
</dbReference>
<feature type="compositionally biased region" description="Basic and acidic residues" evidence="2">
    <location>
        <begin position="3167"/>
        <end position="3181"/>
    </location>
</feature>
<dbReference type="GO" id="GO:0005874">
    <property type="term" value="C:microtubule"/>
    <property type="evidence" value="ECO:0007669"/>
    <property type="project" value="InterPro"/>
</dbReference>
<feature type="compositionally biased region" description="Basic and acidic residues" evidence="2">
    <location>
        <begin position="942"/>
        <end position="969"/>
    </location>
</feature>
<feature type="compositionally biased region" description="Polar residues" evidence="2">
    <location>
        <begin position="1077"/>
        <end position="1091"/>
    </location>
</feature>
<evidence type="ECO:0000256" key="2">
    <source>
        <dbReference type="SAM" id="MobiDB-lite"/>
    </source>
</evidence>
<feature type="region of interest" description="Disordered" evidence="2">
    <location>
        <begin position="1359"/>
        <end position="1418"/>
    </location>
</feature>
<feature type="region of interest" description="Disordered" evidence="2">
    <location>
        <begin position="4314"/>
        <end position="4378"/>
    </location>
</feature>
<evidence type="ECO:0000313" key="5">
    <source>
        <dbReference type="EMBL" id="CAH1404577.1"/>
    </source>
</evidence>
<accession>A0A9P0MW33</accession>
<name>A0A9P0MW33_NEZVI</name>
<dbReference type="GO" id="GO:0030425">
    <property type="term" value="C:dendrite"/>
    <property type="evidence" value="ECO:0007669"/>
    <property type="project" value="TreeGrafter"/>
</dbReference>
<dbReference type="GO" id="GO:0003779">
    <property type="term" value="F:actin binding"/>
    <property type="evidence" value="ECO:0007669"/>
    <property type="project" value="TreeGrafter"/>
</dbReference>
<feature type="region of interest" description="Disordered" evidence="2">
    <location>
        <begin position="4154"/>
        <end position="4181"/>
    </location>
</feature>
<dbReference type="OrthoDB" id="5371837at2759"/>
<feature type="compositionally biased region" description="Basic and acidic residues" evidence="2">
    <location>
        <begin position="4357"/>
        <end position="4372"/>
    </location>
</feature>
<feature type="domain" description="Microtubule-associated protein 1A/B/S-like MBL-like" evidence="4">
    <location>
        <begin position="224"/>
        <end position="489"/>
    </location>
</feature>
<feature type="region of interest" description="Disordered" evidence="2">
    <location>
        <begin position="1026"/>
        <end position="1116"/>
    </location>
</feature>
<feature type="compositionally biased region" description="Basic and acidic residues" evidence="2">
    <location>
        <begin position="2654"/>
        <end position="2699"/>
    </location>
</feature>
<dbReference type="PANTHER" id="PTHR13843">
    <property type="entry name" value="MICROTUBULE-ASSOCIATED PROTEIN"/>
    <property type="match status" value="1"/>
</dbReference>
<feature type="region of interest" description="Disordered" evidence="2">
    <location>
        <begin position="4430"/>
        <end position="4454"/>
    </location>
</feature>